<dbReference type="EMBL" id="CP020370">
    <property type="protein sequence ID" value="AUB80973.1"/>
    <property type="molecule type" value="Genomic_DNA"/>
</dbReference>
<protein>
    <recommendedName>
        <fullName evidence="3">PIN domain-containing protein</fullName>
    </recommendedName>
</protein>
<dbReference type="Gene3D" id="3.40.50.1010">
    <property type="entry name" value="5'-nuclease"/>
    <property type="match status" value="1"/>
</dbReference>
<proteinExistence type="predicted"/>
<sequence>MSGYLLDTNAWIAFMKGQPIGPYDAQIAAIARAAGLCAVTRNVSEFGRVPALRVENWQSS</sequence>
<accession>A0A2K8U5W7</accession>
<name>A0A2K8U5W7_9GAMM</name>
<evidence type="ECO:0000313" key="2">
    <source>
        <dbReference type="Proteomes" id="UP000232638"/>
    </source>
</evidence>
<dbReference type="InterPro" id="IPR029060">
    <property type="entry name" value="PIN-like_dom_sf"/>
</dbReference>
<evidence type="ECO:0000313" key="1">
    <source>
        <dbReference type="EMBL" id="AUB80973.1"/>
    </source>
</evidence>
<dbReference type="Proteomes" id="UP000232638">
    <property type="component" value="Chromosome"/>
</dbReference>
<reference evidence="1 2" key="1">
    <citation type="submission" date="2017-03" db="EMBL/GenBank/DDBJ databases">
        <title>Complete genome sequence of Candidatus 'Thiodictyon syntrophicum' sp. nov. strain Cad16T, a photolithoautotroph purple sulfur bacterium isolated from an alpine meromictic lake.</title>
        <authorList>
            <person name="Luedin S.M."/>
            <person name="Pothier J.F."/>
            <person name="Danza F."/>
            <person name="Storelli N."/>
            <person name="Wittwer M."/>
            <person name="Tonolla M."/>
        </authorList>
    </citation>
    <scope>NUCLEOTIDE SEQUENCE [LARGE SCALE GENOMIC DNA]</scope>
    <source>
        <strain evidence="1 2">Cad16T</strain>
    </source>
</reference>
<gene>
    <name evidence="1" type="ORF">THSYN_08440</name>
</gene>
<dbReference type="KEGG" id="tsy:THSYN_08440"/>
<evidence type="ECO:0008006" key="3">
    <source>
        <dbReference type="Google" id="ProtNLM"/>
    </source>
</evidence>
<organism evidence="1 2">
    <name type="scientific">Candidatus Thiodictyon syntrophicum</name>
    <dbReference type="NCBI Taxonomy" id="1166950"/>
    <lineage>
        <taxon>Bacteria</taxon>
        <taxon>Pseudomonadati</taxon>
        <taxon>Pseudomonadota</taxon>
        <taxon>Gammaproteobacteria</taxon>
        <taxon>Chromatiales</taxon>
        <taxon>Chromatiaceae</taxon>
        <taxon>Thiodictyon</taxon>
    </lineage>
</organism>
<keyword evidence="2" id="KW-1185">Reference proteome</keyword>
<dbReference type="AlphaFoldDB" id="A0A2K8U5W7"/>
<dbReference type="RefSeq" id="WP_100918754.1">
    <property type="nucleotide sequence ID" value="NZ_CP020370.1"/>
</dbReference>
<dbReference type="SUPFAM" id="SSF88723">
    <property type="entry name" value="PIN domain-like"/>
    <property type="match status" value="1"/>
</dbReference>